<evidence type="ECO:0000259" key="1">
    <source>
        <dbReference type="PROSITE" id="PS51662"/>
    </source>
</evidence>
<dbReference type="RefSeq" id="WP_388236727.1">
    <property type="nucleotide sequence ID" value="NZ_JBHVZQ010000018.1"/>
</dbReference>
<protein>
    <submittedName>
        <fullName evidence="2">Phytase</fullName>
    </submittedName>
</protein>
<dbReference type="PROSITE" id="PS51662">
    <property type="entry name" value="BP_PHYTASE"/>
    <property type="match status" value="1"/>
</dbReference>
<accession>A0ABW6Q9J8</accession>
<dbReference type="Gene3D" id="2.120.10.30">
    <property type="entry name" value="TolB, C-terminal domain"/>
    <property type="match status" value="1"/>
</dbReference>
<dbReference type="InterPro" id="IPR011042">
    <property type="entry name" value="6-blade_b-propeller_TolB-like"/>
</dbReference>
<gene>
    <name evidence="2" type="ORF">ACFVZC_21205</name>
</gene>
<sequence>MTASRFLRERSLAFPASAFLPRSNVSAFALSTLTALATAFTLTTGPTASSTVTASVETPVVYDDEAGGNADADDPAVWVAPENPGRSIVIGTLKEAGLDVYGLGGRRLQHVAAPQAPNEDAKPGRFNNVDIVYGFELDGEKTDLALVSDRGRDRIRAYAIDPAAVAAGKPPLKDVTSADVTPVFAADEAEVDDQRTSYGLTAFKDDDKAFVVVSQREETRLRLLQLEDEDGRVGYKTEDTLDLPSTFALPDGTGWTPCTDPGENPQVEGMAVDLEEHVLYAAQEAVGLWRIDLDDEEFEDPELIDRVREYGTPWTYDAEEEECVLDTDHDPGFGGEHLAADAEGVTVYHAEDGTGYVLASSQGDDTFAVYERDGDNGYLGSFAVTDGATDGVQHSDGSTVVNVPLGRSFPKGLLITHDGETTPADGDREGTNFKFVRWDAVAGAFPEPLTVDTDSFDPRHTD</sequence>
<feature type="domain" description="BPP" evidence="1">
    <location>
        <begin position="42"/>
        <end position="445"/>
    </location>
</feature>
<dbReference type="InterPro" id="IPR003431">
    <property type="entry name" value="B-propeller_Phytase"/>
</dbReference>
<dbReference type="EMBL" id="JBHVZQ010000018">
    <property type="protein sequence ID" value="MFF1275888.1"/>
    <property type="molecule type" value="Genomic_DNA"/>
</dbReference>
<dbReference type="SUPFAM" id="SSF50956">
    <property type="entry name" value="Thermostable phytase (3-phytase)"/>
    <property type="match status" value="1"/>
</dbReference>
<comment type="caution">
    <text evidence="2">The sequence shown here is derived from an EMBL/GenBank/DDBJ whole genome shotgun (WGS) entry which is preliminary data.</text>
</comment>
<name>A0ABW6Q9J8_9ACTN</name>
<organism evidence="2 3">
    <name type="scientific">Streptomyces marokkonensis</name>
    <dbReference type="NCBI Taxonomy" id="324855"/>
    <lineage>
        <taxon>Bacteria</taxon>
        <taxon>Bacillati</taxon>
        <taxon>Actinomycetota</taxon>
        <taxon>Actinomycetes</taxon>
        <taxon>Kitasatosporales</taxon>
        <taxon>Streptomycetaceae</taxon>
        <taxon>Streptomyces</taxon>
    </lineage>
</organism>
<reference evidence="2 3" key="1">
    <citation type="submission" date="2024-09" db="EMBL/GenBank/DDBJ databases">
        <title>The Natural Products Discovery Center: Release of the First 8490 Sequenced Strains for Exploring Actinobacteria Biosynthetic Diversity.</title>
        <authorList>
            <person name="Kalkreuter E."/>
            <person name="Kautsar S.A."/>
            <person name="Yang D."/>
            <person name="Bader C.D."/>
            <person name="Teijaro C.N."/>
            <person name="Fluegel L."/>
            <person name="Davis C.M."/>
            <person name="Simpson J.R."/>
            <person name="Lauterbach L."/>
            <person name="Steele A.D."/>
            <person name="Gui C."/>
            <person name="Meng S."/>
            <person name="Li G."/>
            <person name="Viehrig K."/>
            <person name="Ye F."/>
            <person name="Su P."/>
            <person name="Kiefer A.F."/>
            <person name="Nichols A."/>
            <person name="Cepeda A.J."/>
            <person name="Yan W."/>
            <person name="Fan B."/>
            <person name="Jiang Y."/>
            <person name="Adhikari A."/>
            <person name="Zheng C.-J."/>
            <person name="Schuster L."/>
            <person name="Cowan T.M."/>
            <person name="Smanski M.J."/>
            <person name="Chevrette M.G."/>
            <person name="De Carvalho L.P.S."/>
            <person name="Shen B."/>
        </authorList>
    </citation>
    <scope>NUCLEOTIDE SEQUENCE [LARGE SCALE GENOMIC DNA]</scope>
    <source>
        <strain evidence="2 3">NPDC058328</strain>
    </source>
</reference>
<dbReference type="Proteomes" id="UP001601627">
    <property type="component" value="Unassembled WGS sequence"/>
</dbReference>
<evidence type="ECO:0000313" key="3">
    <source>
        <dbReference type="Proteomes" id="UP001601627"/>
    </source>
</evidence>
<proteinExistence type="predicted"/>
<evidence type="ECO:0000313" key="2">
    <source>
        <dbReference type="EMBL" id="MFF1275888.1"/>
    </source>
</evidence>
<dbReference type="Pfam" id="PF02333">
    <property type="entry name" value="Phytase"/>
    <property type="match status" value="2"/>
</dbReference>
<keyword evidence="3" id="KW-1185">Reference proteome</keyword>